<evidence type="ECO:0000313" key="2">
    <source>
        <dbReference type="EMBL" id="RAH55220.1"/>
    </source>
</evidence>
<dbReference type="EMBL" id="KZ825069">
    <property type="protein sequence ID" value="RAH55220.1"/>
    <property type="molecule type" value="Genomic_DNA"/>
</dbReference>
<dbReference type="AlphaFoldDB" id="A0A8G1VK06"/>
<sequence>MRPKPSSCGLYDQTVRSSSTMTSSSERHRSFHPHGSRSEILVLPPRNEFMTSHQWTAMYLISPPLPRGVSAVQFNIMSHDQGWCSDRSQGIWSWFDVSILGCTSDRDDVDDTFSLFSDLSDHPSSYLKPKPEDFRQVLQDQGLHFKHIPKEDPTKPGAIAKRVASNKIQRSWQQHVVIWRVEDGGEEAEFLSCLGEGDRLVVWARTQVDVEIKVSVDETTLNTLPVSGGGSETRQEDTVDGVL</sequence>
<accession>A0A8G1VK06</accession>
<gene>
    <name evidence="2" type="ORF">BO85DRAFT_440577</name>
</gene>
<keyword evidence="3" id="KW-1185">Reference proteome</keyword>
<dbReference type="Proteomes" id="UP000249526">
    <property type="component" value="Unassembled WGS sequence"/>
</dbReference>
<name>A0A8G1VK06_9EURO</name>
<protein>
    <submittedName>
        <fullName evidence="2">Uncharacterized protein</fullName>
    </submittedName>
</protein>
<feature type="region of interest" description="Disordered" evidence="1">
    <location>
        <begin position="1"/>
        <end position="37"/>
    </location>
</feature>
<organism evidence="2 3">
    <name type="scientific">Aspergillus piperis CBS 112811</name>
    <dbReference type="NCBI Taxonomy" id="1448313"/>
    <lineage>
        <taxon>Eukaryota</taxon>
        <taxon>Fungi</taxon>
        <taxon>Dikarya</taxon>
        <taxon>Ascomycota</taxon>
        <taxon>Pezizomycotina</taxon>
        <taxon>Eurotiomycetes</taxon>
        <taxon>Eurotiomycetidae</taxon>
        <taxon>Eurotiales</taxon>
        <taxon>Aspergillaceae</taxon>
        <taxon>Aspergillus</taxon>
        <taxon>Aspergillus subgen. Circumdati</taxon>
    </lineage>
</organism>
<feature type="compositionally biased region" description="Low complexity" evidence="1">
    <location>
        <begin position="14"/>
        <end position="24"/>
    </location>
</feature>
<proteinExistence type="predicted"/>
<dbReference type="RefSeq" id="XP_025513142.1">
    <property type="nucleotide sequence ID" value="XM_025658774.1"/>
</dbReference>
<reference evidence="2 3" key="1">
    <citation type="submission" date="2018-02" db="EMBL/GenBank/DDBJ databases">
        <title>The genomes of Aspergillus section Nigri reveals drivers in fungal speciation.</title>
        <authorList>
            <consortium name="DOE Joint Genome Institute"/>
            <person name="Vesth T.C."/>
            <person name="Nybo J."/>
            <person name="Theobald S."/>
            <person name="Brandl J."/>
            <person name="Frisvad J.C."/>
            <person name="Nielsen K.F."/>
            <person name="Lyhne E.K."/>
            <person name="Kogle M.E."/>
            <person name="Kuo A."/>
            <person name="Riley R."/>
            <person name="Clum A."/>
            <person name="Nolan M."/>
            <person name="Lipzen A."/>
            <person name="Salamov A."/>
            <person name="Henrissat B."/>
            <person name="Wiebenga A."/>
            <person name="De vries R.P."/>
            <person name="Grigoriev I.V."/>
            <person name="Mortensen U.H."/>
            <person name="Andersen M.R."/>
            <person name="Baker S.E."/>
        </authorList>
    </citation>
    <scope>NUCLEOTIDE SEQUENCE [LARGE SCALE GENOMIC DNA]</scope>
    <source>
        <strain evidence="2 3">CBS 112811</strain>
    </source>
</reference>
<dbReference type="GeneID" id="37162176"/>
<evidence type="ECO:0000256" key="1">
    <source>
        <dbReference type="SAM" id="MobiDB-lite"/>
    </source>
</evidence>
<evidence type="ECO:0000313" key="3">
    <source>
        <dbReference type="Proteomes" id="UP000249526"/>
    </source>
</evidence>
<feature type="region of interest" description="Disordered" evidence="1">
    <location>
        <begin position="224"/>
        <end position="243"/>
    </location>
</feature>